<dbReference type="RefSeq" id="WP_013388395.1">
    <property type="nucleotide sequence ID" value="NC_014633.1"/>
</dbReference>
<evidence type="ECO:0000313" key="1">
    <source>
        <dbReference type="EMBL" id="ADO83733.1"/>
    </source>
</evidence>
<dbReference type="KEGG" id="ipo:Ilyop_1962"/>
<evidence type="ECO:0000313" key="2">
    <source>
        <dbReference type="Proteomes" id="UP000006875"/>
    </source>
</evidence>
<dbReference type="HOGENOM" id="CLU_2259956_0_0_0"/>
<geneLocation type="plasmid" evidence="1 2">
    <name>pILYOP01</name>
</geneLocation>
<protein>
    <submittedName>
        <fullName evidence="1">Uncharacterized protein</fullName>
    </submittedName>
</protein>
<dbReference type="EMBL" id="CP002282">
    <property type="protein sequence ID" value="ADO83733.1"/>
    <property type="molecule type" value="Genomic_DNA"/>
</dbReference>
<dbReference type="Proteomes" id="UP000006875">
    <property type="component" value="Plasmid pILYOP01"/>
</dbReference>
<reference evidence="1 2" key="1">
    <citation type="journal article" date="2010" name="Stand. Genomic Sci.">
        <title>Complete genome sequence of Ilyobacter polytropus type strain (CuHbu1).</title>
        <authorList>
            <person name="Sikorski J."/>
            <person name="Chertkov O."/>
            <person name="Lapidus A."/>
            <person name="Nolan M."/>
            <person name="Lucas S."/>
            <person name="Del Rio T.G."/>
            <person name="Tice H."/>
            <person name="Cheng J.F."/>
            <person name="Tapia R."/>
            <person name="Han C."/>
            <person name="Goodwin L."/>
            <person name="Pitluck S."/>
            <person name="Liolios K."/>
            <person name="Ivanova N."/>
            <person name="Mavromatis K."/>
            <person name="Mikhailova N."/>
            <person name="Pati A."/>
            <person name="Chen A."/>
            <person name="Palaniappan K."/>
            <person name="Land M."/>
            <person name="Hauser L."/>
            <person name="Chang Y.J."/>
            <person name="Jeffries C.D."/>
            <person name="Brambilla E."/>
            <person name="Yasawong M."/>
            <person name="Rohde M."/>
            <person name="Pukall R."/>
            <person name="Spring S."/>
            <person name="Goker M."/>
            <person name="Woyke T."/>
            <person name="Bristow J."/>
            <person name="Eisen J.A."/>
            <person name="Markowitz V."/>
            <person name="Hugenholtz P."/>
            <person name="Kyrpides N.C."/>
            <person name="Klenk H.P."/>
        </authorList>
    </citation>
    <scope>NUCLEOTIDE SEQUENCE [LARGE SCALE GENOMIC DNA]</scope>
    <source>
        <strain evidence="2">ATCC 51220 / DSM 2926 / LMG 16218 / CuHBu1</strain>
        <plasmid evidence="2">pILYOP01</plasmid>
    </source>
</reference>
<sequence>MKLETYIEVLKGINEASKTKENFTSVEVSGITGLSAEECCSVEFKTLSCFFEIEEGYLRKIDGKFISKLGPQGFNDPIKLLGVEEQFITCLKFRRWNDEEKIR</sequence>
<dbReference type="AlphaFoldDB" id="E3HBB8"/>
<keyword evidence="1" id="KW-0614">Plasmid</keyword>
<name>E3HBB8_ILYPC</name>
<proteinExistence type="predicted"/>
<accession>E3HBB8</accession>
<gene>
    <name evidence="1" type="ordered locus">Ilyop_1962</name>
</gene>
<keyword evidence="2" id="KW-1185">Reference proteome</keyword>
<organism evidence="1 2">
    <name type="scientific">Ilyobacter polytropus (strain ATCC 51220 / DSM 2926 / LMG 16218 / CuHBu1)</name>
    <dbReference type="NCBI Taxonomy" id="572544"/>
    <lineage>
        <taxon>Bacteria</taxon>
        <taxon>Fusobacteriati</taxon>
        <taxon>Fusobacteriota</taxon>
        <taxon>Fusobacteriia</taxon>
        <taxon>Fusobacteriales</taxon>
        <taxon>Fusobacteriaceae</taxon>
        <taxon>Ilyobacter</taxon>
    </lineage>
</organism>